<dbReference type="PANTHER" id="PTHR43415">
    <property type="entry name" value="SPERMIDINE N(1)-ACETYLTRANSFERASE"/>
    <property type="match status" value="1"/>
</dbReference>
<evidence type="ECO:0000313" key="4">
    <source>
        <dbReference type="EMBL" id="MBL0005323.1"/>
    </source>
</evidence>
<evidence type="ECO:0000313" key="2">
    <source>
        <dbReference type="EMBL" id="MBK6300827.1"/>
    </source>
</evidence>
<dbReference type="PANTHER" id="PTHR43415:SF3">
    <property type="entry name" value="GNAT-FAMILY ACETYLTRANSFERASE"/>
    <property type="match status" value="1"/>
</dbReference>
<dbReference type="EMBL" id="JADJIB010000002">
    <property type="protein sequence ID" value="MBK7273190.1"/>
    <property type="molecule type" value="Genomic_DNA"/>
</dbReference>
<evidence type="ECO:0000313" key="3">
    <source>
        <dbReference type="EMBL" id="MBK7273190.1"/>
    </source>
</evidence>
<sequence length="159" mass="17552">MGPEHYDGLRPLFVGDSDSPLAFVLAEKVRVGLAVAKDRPDRADWAIVRIADQRVVGEVVLFSLDADHDAMEFRIALVGPEEFGQGYGTEATRLVRDFAFGPLGLRRVSLEVGASNARARRVYDRAGFIVEGVRRQVRLVDGVWDDVVDMAMLASDPRP</sequence>
<feature type="domain" description="N-acetyltransferase" evidence="1">
    <location>
        <begin position="7"/>
        <end position="155"/>
    </location>
</feature>
<dbReference type="EMBL" id="JADIXZ010000004">
    <property type="protein sequence ID" value="MBK6300827.1"/>
    <property type="molecule type" value="Genomic_DNA"/>
</dbReference>
<name>A0A935CDK5_9MICO</name>
<gene>
    <name evidence="2" type="ORF">IPF40_07165</name>
    <name evidence="3" type="ORF">IPI13_08450</name>
    <name evidence="4" type="ORF">IPP00_15540</name>
</gene>
<protein>
    <submittedName>
        <fullName evidence="2">GNAT family N-acetyltransferase</fullName>
    </submittedName>
</protein>
<dbReference type="Pfam" id="PF13302">
    <property type="entry name" value="Acetyltransf_3"/>
    <property type="match status" value="1"/>
</dbReference>
<dbReference type="Proteomes" id="UP000726105">
    <property type="component" value="Unassembled WGS sequence"/>
</dbReference>
<dbReference type="Proteomes" id="UP000886632">
    <property type="component" value="Unassembled WGS sequence"/>
</dbReference>
<dbReference type="InterPro" id="IPR000182">
    <property type="entry name" value="GNAT_dom"/>
</dbReference>
<proteinExistence type="predicted"/>
<dbReference type="Gene3D" id="3.40.630.30">
    <property type="match status" value="1"/>
</dbReference>
<dbReference type="PROSITE" id="PS51186">
    <property type="entry name" value="GNAT"/>
    <property type="match status" value="1"/>
</dbReference>
<accession>A0A935CDK5</accession>
<organism evidence="2 5">
    <name type="scientific">Candidatus Phosphoribacter hodrii</name>
    <dbReference type="NCBI Taxonomy" id="2953743"/>
    <lineage>
        <taxon>Bacteria</taxon>
        <taxon>Bacillati</taxon>
        <taxon>Actinomycetota</taxon>
        <taxon>Actinomycetes</taxon>
        <taxon>Micrococcales</taxon>
        <taxon>Dermatophilaceae</taxon>
        <taxon>Candidatus Phosphoribacter</taxon>
    </lineage>
</organism>
<dbReference type="GO" id="GO:0016747">
    <property type="term" value="F:acyltransferase activity, transferring groups other than amino-acyl groups"/>
    <property type="evidence" value="ECO:0007669"/>
    <property type="project" value="InterPro"/>
</dbReference>
<evidence type="ECO:0000313" key="6">
    <source>
        <dbReference type="Proteomes" id="UP000726105"/>
    </source>
</evidence>
<reference evidence="5 6" key="1">
    <citation type="submission" date="2020-10" db="EMBL/GenBank/DDBJ databases">
        <title>Connecting structure to function with the recovery of over 1000 high-quality activated sludge metagenome-assembled genomes encoding full-length rRNA genes using long-read sequencing.</title>
        <authorList>
            <person name="Singleton C.M."/>
            <person name="Petriglieri F."/>
            <person name="Kristensen J.M."/>
            <person name="Kirkegaard R.H."/>
            <person name="Michaelsen T.Y."/>
            <person name="Andersen M.H."/>
            <person name="Karst S.M."/>
            <person name="Dueholm M.S."/>
            <person name="Nielsen P.H."/>
            <person name="Albertsen M."/>
        </authorList>
    </citation>
    <scope>NUCLEOTIDE SEQUENCE [LARGE SCALE GENOMIC DNA]</scope>
    <source>
        <strain evidence="2">AalE_18-Q3-R2-46_BAT3C.188</strain>
        <strain evidence="3">Ega_18-Q3-R5-49_MAXAC.001</strain>
        <strain evidence="4">Ribe_18-Q3-R11-54_MAXAC.001</strain>
    </source>
</reference>
<dbReference type="EMBL" id="JADKGK010000024">
    <property type="protein sequence ID" value="MBL0005323.1"/>
    <property type="molecule type" value="Genomic_DNA"/>
</dbReference>
<evidence type="ECO:0000259" key="1">
    <source>
        <dbReference type="PROSITE" id="PS51186"/>
    </source>
</evidence>
<comment type="caution">
    <text evidence="2">The sequence shown here is derived from an EMBL/GenBank/DDBJ whole genome shotgun (WGS) entry which is preliminary data.</text>
</comment>
<dbReference type="AlphaFoldDB" id="A0A935CDK5"/>
<dbReference type="Proteomes" id="UP000718281">
    <property type="component" value="Unassembled WGS sequence"/>
</dbReference>
<evidence type="ECO:0000313" key="5">
    <source>
        <dbReference type="Proteomes" id="UP000718281"/>
    </source>
</evidence>
<dbReference type="SUPFAM" id="SSF55729">
    <property type="entry name" value="Acyl-CoA N-acyltransferases (Nat)"/>
    <property type="match status" value="1"/>
</dbReference>
<dbReference type="InterPro" id="IPR016181">
    <property type="entry name" value="Acyl_CoA_acyltransferase"/>
</dbReference>